<dbReference type="PANTHER" id="PTHR33507:SF3">
    <property type="entry name" value="INNER MEMBRANE PROTEIN YBBJ"/>
    <property type="match status" value="1"/>
</dbReference>
<dbReference type="InterPro" id="IPR052165">
    <property type="entry name" value="Membrane_assoc_protease"/>
</dbReference>
<evidence type="ECO:0000313" key="7">
    <source>
        <dbReference type="Proteomes" id="UP000236884"/>
    </source>
</evidence>
<accession>A0A0S3PVL5</accession>
<dbReference type="RefSeq" id="WP_096358804.1">
    <property type="nucleotide sequence ID" value="NZ_AP014946.1"/>
</dbReference>
<name>A0A0S3PVL5_9BRAD</name>
<evidence type="ECO:0000256" key="4">
    <source>
        <dbReference type="SAM" id="Phobius"/>
    </source>
</evidence>
<feature type="transmembrane region" description="Helical" evidence="4">
    <location>
        <begin position="55"/>
        <end position="71"/>
    </location>
</feature>
<feature type="transmembrane region" description="Helical" evidence="4">
    <location>
        <begin position="6"/>
        <end position="26"/>
    </location>
</feature>
<gene>
    <name evidence="6" type="primary">ybbJ</name>
    <name evidence="6" type="ORF">GJW-30_1_02508</name>
</gene>
<evidence type="ECO:0000256" key="3">
    <source>
        <dbReference type="ARBA" id="ARBA00023136"/>
    </source>
</evidence>
<dbReference type="GO" id="GO:0005886">
    <property type="term" value="C:plasma membrane"/>
    <property type="evidence" value="ECO:0007669"/>
    <property type="project" value="TreeGrafter"/>
</dbReference>
<dbReference type="Pfam" id="PF01957">
    <property type="entry name" value="NfeD"/>
    <property type="match status" value="1"/>
</dbReference>
<keyword evidence="2 4" id="KW-1133">Transmembrane helix</keyword>
<dbReference type="AlphaFoldDB" id="A0A0S3PVL5"/>
<evidence type="ECO:0000256" key="2">
    <source>
        <dbReference type="ARBA" id="ARBA00022989"/>
    </source>
</evidence>
<proteinExistence type="predicted"/>
<dbReference type="EMBL" id="AP014946">
    <property type="protein sequence ID" value="BAT59973.1"/>
    <property type="molecule type" value="Genomic_DNA"/>
</dbReference>
<reference evidence="6 7" key="1">
    <citation type="submission" date="2015-08" db="EMBL/GenBank/DDBJ databases">
        <title>Investigation of the bacterial diversity of lava forest soil.</title>
        <authorList>
            <person name="Lee J.S."/>
        </authorList>
    </citation>
    <scope>NUCLEOTIDE SEQUENCE [LARGE SCALE GENOMIC DNA]</scope>
    <source>
        <strain evidence="6 7">GJW-30</strain>
    </source>
</reference>
<organism evidence="6 7">
    <name type="scientific">Variibacter gotjawalensis</name>
    <dbReference type="NCBI Taxonomy" id="1333996"/>
    <lineage>
        <taxon>Bacteria</taxon>
        <taxon>Pseudomonadati</taxon>
        <taxon>Pseudomonadota</taxon>
        <taxon>Alphaproteobacteria</taxon>
        <taxon>Hyphomicrobiales</taxon>
        <taxon>Nitrobacteraceae</taxon>
        <taxon>Variibacter</taxon>
    </lineage>
</organism>
<dbReference type="KEGG" id="vgo:GJW-30_1_02508"/>
<dbReference type="PANTHER" id="PTHR33507">
    <property type="entry name" value="INNER MEMBRANE PROTEIN YBBJ"/>
    <property type="match status" value="1"/>
</dbReference>
<evidence type="ECO:0000259" key="5">
    <source>
        <dbReference type="Pfam" id="PF01957"/>
    </source>
</evidence>
<keyword evidence="3 4" id="KW-0472">Membrane</keyword>
<dbReference type="InterPro" id="IPR002810">
    <property type="entry name" value="NfeD-like_C"/>
</dbReference>
<sequence>MFDYMAGLGTWNWFILGVVLIILEVLVPGTFMLWLGISALAVGVIALAVTMTWQVQVLLFAILSIASVFLWRKLQGSNDHVSTPTLNRRGDAFIGRTFTLEKPIVDGLGSVRAGDGVWMVRGPDTPAGSRVKVVSSDGGALTVAPEA</sequence>
<protein>
    <submittedName>
        <fullName evidence="6">Inner membrane protein YbbJ</fullName>
    </submittedName>
</protein>
<evidence type="ECO:0000256" key="1">
    <source>
        <dbReference type="ARBA" id="ARBA00022692"/>
    </source>
</evidence>
<dbReference type="OrthoDB" id="9810336at2"/>
<keyword evidence="7" id="KW-1185">Reference proteome</keyword>
<keyword evidence="1 4" id="KW-0812">Transmembrane</keyword>
<feature type="domain" description="NfeD-like C-terminal" evidence="5">
    <location>
        <begin position="91"/>
        <end position="145"/>
    </location>
</feature>
<dbReference type="Proteomes" id="UP000236884">
    <property type="component" value="Chromosome"/>
</dbReference>
<evidence type="ECO:0000313" key="6">
    <source>
        <dbReference type="EMBL" id="BAT59973.1"/>
    </source>
</evidence>